<dbReference type="Pfam" id="PF01841">
    <property type="entry name" value="Transglut_core"/>
    <property type="match status" value="1"/>
</dbReference>
<evidence type="ECO:0000313" key="4">
    <source>
        <dbReference type="Proteomes" id="UP000247099"/>
    </source>
</evidence>
<dbReference type="InterPro" id="IPR002931">
    <property type="entry name" value="Transglutaminase-like"/>
</dbReference>
<dbReference type="SUPFAM" id="SSF54001">
    <property type="entry name" value="Cysteine proteinases"/>
    <property type="match status" value="1"/>
</dbReference>
<dbReference type="Pfam" id="PF11992">
    <property type="entry name" value="TgpA_N"/>
    <property type="match status" value="1"/>
</dbReference>
<name>A0A317ZGF1_9BACT</name>
<keyword evidence="1" id="KW-0812">Transmembrane</keyword>
<reference evidence="3 4" key="1">
    <citation type="submission" date="2018-05" db="EMBL/GenBank/DDBJ databases">
        <title>Coraliomargarita sinensis sp. nov., isolated from a marine solar saltern.</title>
        <authorList>
            <person name="Zhou L.Y."/>
        </authorList>
    </citation>
    <scope>NUCLEOTIDE SEQUENCE [LARGE SCALE GENOMIC DNA]</scope>
    <source>
        <strain evidence="3 4">WN38</strain>
    </source>
</reference>
<dbReference type="PANTHER" id="PTHR42736">
    <property type="entry name" value="PROTEIN-GLUTAMINE GAMMA-GLUTAMYLTRANSFERASE"/>
    <property type="match status" value="1"/>
</dbReference>
<accession>A0A317ZGF1</accession>
<comment type="caution">
    <text evidence="3">The sequence shown here is derived from an EMBL/GenBank/DDBJ whole genome shotgun (WGS) entry which is preliminary data.</text>
</comment>
<dbReference type="AlphaFoldDB" id="A0A317ZGF1"/>
<keyword evidence="1" id="KW-0472">Membrane</keyword>
<feature type="transmembrane region" description="Helical" evidence="1">
    <location>
        <begin position="215"/>
        <end position="236"/>
    </location>
</feature>
<feature type="transmembrane region" description="Helical" evidence="1">
    <location>
        <begin position="138"/>
        <end position="155"/>
    </location>
</feature>
<dbReference type="SMART" id="SM00460">
    <property type="entry name" value="TGc"/>
    <property type="match status" value="1"/>
</dbReference>
<gene>
    <name evidence="3" type="ORF">DDZ13_04865</name>
</gene>
<feature type="transmembrane region" description="Helical" evidence="1">
    <location>
        <begin position="64"/>
        <end position="82"/>
    </location>
</feature>
<dbReference type="InterPro" id="IPR038765">
    <property type="entry name" value="Papain-like_cys_pep_sf"/>
</dbReference>
<organism evidence="3 4">
    <name type="scientific">Coraliomargarita sinensis</name>
    <dbReference type="NCBI Taxonomy" id="2174842"/>
    <lineage>
        <taxon>Bacteria</taxon>
        <taxon>Pseudomonadati</taxon>
        <taxon>Verrucomicrobiota</taxon>
        <taxon>Opitutia</taxon>
        <taxon>Puniceicoccales</taxon>
        <taxon>Coraliomargaritaceae</taxon>
        <taxon>Coraliomargarita</taxon>
    </lineage>
</organism>
<dbReference type="Gene3D" id="3.10.620.30">
    <property type="match status" value="1"/>
</dbReference>
<dbReference type="InterPro" id="IPR052901">
    <property type="entry name" value="Bact_TGase-like"/>
</dbReference>
<sequence length="762" mass="87405">MKTGLRIGSHSDRRGRAELRFMSMTYRSAKLTTEELHEVKHLMGGLLTMLSFWSLLSLDVQSSWLIAAGLLAVSFSLIRPAWVSHIPPFTWRLTAPLLLVVIIADFLLNIPEFIPSLVRMVVLLLLYRNFAPRYQREDLQLILLCLFCLIMSGVMTVSLLFAFQILLFTPMAMALLFVVCLLDRGEQTEKYETSWTHFSWPRLLQRVWQVLDWRVLALGSAMFGFVVLVSTLLFILTPRFNLDQAIPFLQVETQAMTGFSEEVALGDVSAVQNDNAVAIRIDLPSVDALDTQPYWRMLVLDRYLDGRFQMSGSLNSYKFREPMTRRELPGEGLPPRLRRGEEWTFYMEGGISRYLPVPGDYAVLRFQLPQEIELLREPHVYCLDSVSQSVFSYQIEDMQFNTRFQTGRREWQGLEDARPSTRLDSAHYPLTTFELALRPEERASLSEINGGVVQGRDLSASEYSQELTEFLRGNFEYSLRPDGQVLFPNADDATDPVINWLREGSRGHCELFASAFVLLARDAGYPARLVIGFVGGSWNSVEDYFVIRNRDAHAWVEIYDQAAKEWLRVDPTPGTGSSDPEAVNSGNMQFETGWSAWIDSLRIQWYRRIVNFEQKDQVEMAMSLKDMFKAFAEEFSARAKAAVAEFKAWISQPFSVGNLMRGLVAAFFVLFLVLVWRARYAFMGLIFRLLRRPKALDPVRRQASRYLKRLEEKHGEDFKPDVLIELQELRFGPEVGPDQAKAVFARAKKALRSGDRASPDRW</sequence>
<dbReference type="PANTHER" id="PTHR42736:SF1">
    <property type="entry name" value="PROTEIN-GLUTAMINE GAMMA-GLUTAMYLTRANSFERASE"/>
    <property type="match status" value="1"/>
</dbReference>
<keyword evidence="1" id="KW-1133">Transmembrane helix</keyword>
<feature type="transmembrane region" description="Helical" evidence="1">
    <location>
        <begin position="659"/>
        <end position="682"/>
    </location>
</feature>
<proteinExistence type="predicted"/>
<dbReference type="InParanoid" id="A0A317ZGF1"/>
<protein>
    <recommendedName>
        <fullName evidence="2">Transglutaminase-like domain-containing protein</fullName>
    </recommendedName>
</protein>
<keyword evidence="4" id="KW-1185">Reference proteome</keyword>
<evidence type="ECO:0000313" key="3">
    <source>
        <dbReference type="EMBL" id="PXA04510.1"/>
    </source>
</evidence>
<dbReference type="EMBL" id="QHJQ01000003">
    <property type="protein sequence ID" value="PXA04510.1"/>
    <property type="molecule type" value="Genomic_DNA"/>
</dbReference>
<feature type="transmembrane region" description="Helical" evidence="1">
    <location>
        <begin position="89"/>
        <end position="107"/>
    </location>
</feature>
<dbReference type="InterPro" id="IPR021878">
    <property type="entry name" value="TgpA_N"/>
</dbReference>
<evidence type="ECO:0000256" key="1">
    <source>
        <dbReference type="SAM" id="Phobius"/>
    </source>
</evidence>
<feature type="transmembrane region" description="Helical" evidence="1">
    <location>
        <begin position="161"/>
        <end position="182"/>
    </location>
</feature>
<evidence type="ECO:0000259" key="2">
    <source>
        <dbReference type="SMART" id="SM00460"/>
    </source>
</evidence>
<feature type="domain" description="Transglutaminase-like" evidence="2">
    <location>
        <begin position="501"/>
        <end position="573"/>
    </location>
</feature>
<dbReference type="Proteomes" id="UP000247099">
    <property type="component" value="Unassembled WGS sequence"/>
</dbReference>